<accession>E4U519</accession>
<sequence length="465" mass="48109" precursor="true">MNSKRGWFLGTLAAGLLLLAGCGNQNAGGFQVQGKLLDLCGQPLPYKTVFVPGHDPVLTAEDGSFTINGVAAPYDLVISNAYLMPEEVQEVPVLVYKGLTKPDPVVWANDAAAPRNETCAHASASGAITPAQTTDDFRNGAALVVGPYVGGGEFAYDASPNYDVGVYFDPDLAGENNATLFGIQWQRDTATNDATAFLAAKKLTVSLGDGDALGQDLALTEIGSRDLNVSVQLPGVMDLDQVEHHVTVDGVALPFATAQMNADEAGADGGFAMAGPVGEGLGSLVVATASYGGGGLFLGGAYGALDLAGIYGDAGVWQQAAADSNDVSLSFPDPVVPIVPLNGATIDPDTTFRWAGPEGTLYDVVFILDLRPDVSVEVVTTEPQLQLPDLNGMGMRIDSAFRGYWLLAALGGEAVPGSVDELASASARSALVPFYLEYGAPQGSAGYFFFVDAGGFSFAFDALGK</sequence>
<dbReference type="Proteomes" id="UP000008722">
    <property type="component" value="Chromosome"/>
</dbReference>
<dbReference type="RefSeq" id="WP_013458539.1">
    <property type="nucleotide sequence ID" value="NC_014761.1"/>
</dbReference>
<reference evidence="3" key="1">
    <citation type="submission" date="2010-11" db="EMBL/GenBank/DDBJ databases">
        <title>The complete sequence of chromosome of Oceanithermus profundus DSM 14977.</title>
        <authorList>
            <consortium name="US DOE Joint Genome Institute (JGI-PGF)"/>
            <person name="Lucas S."/>
            <person name="Copeland A."/>
            <person name="Lapidus A."/>
            <person name="Bruce D."/>
            <person name="Goodwin L."/>
            <person name="Pitluck S."/>
            <person name="Kyrpides N."/>
            <person name="Mavromatis K."/>
            <person name="Pagani I."/>
            <person name="Ivanova N."/>
            <person name="Zhang X."/>
            <person name="Brettin T."/>
            <person name="Detter J.C."/>
            <person name="Tapia R."/>
            <person name="Han C."/>
            <person name="Land M."/>
            <person name="Hauser L."/>
            <person name="Markowitz V."/>
            <person name="Cheng J.-F."/>
            <person name="Hugenholtz P."/>
            <person name="Woyke T."/>
            <person name="Wu D."/>
            <person name="Tindall B."/>
            <person name="Faehnrich R."/>
            <person name="Brambilla E."/>
            <person name="Klenk H.-P."/>
            <person name="Eisen J.A."/>
        </authorList>
    </citation>
    <scope>NUCLEOTIDE SEQUENCE [LARGE SCALE GENOMIC DNA]</scope>
    <source>
        <strain evidence="3">DSM 14977 / NBRC 100410 / VKM B-2274 / 506</strain>
    </source>
</reference>
<keyword evidence="1" id="KW-0732">Signal</keyword>
<dbReference type="PROSITE" id="PS51257">
    <property type="entry name" value="PROKAR_LIPOPROTEIN"/>
    <property type="match status" value="1"/>
</dbReference>
<dbReference type="HOGENOM" id="CLU_651857_0_0_0"/>
<reference evidence="2 3" key="2">
    <citation type="journal article" date="2011" name="Stand. Genomic Sci.">
        <title>Complete genome sequence of Oceanithermus profundus type strain (506).</title>
        <authorList>
            <person name="Pati A."/>
            <person name="Zhang X."/>
            <person name="Lapidus A."/>
            <person name="Nolan M."/>
            <person name="Lucas S."/>
            <person name="Del Rio T.G."/>
            <person name="Tice H."/>
            <person name="Cheng J.F."/>
            <person name="Tapia R."/>
            <person name="Han C."/>
            <person name="Goodwin L."/>
            <person name="Pitluck S."/>
            <person name="Liolios K."/>
            <person name="Pagani I."/>
            <person name="Ivanova N."/>
            <person name="Mavromatis K."/>
            <person name="Chen A."/>
            <person name="Palaniappan K."/>
            <person name="Hauser L."/>
            <person name="Jeffries C.D."/>
            <person name="Brambilla E.M."/>
            <person name="Rohl A."/>
            <person name="Mwirichia R."/>
            <person name="Rohde M."/>
            <person name="Tindall B.J."/>
            <person name="Sikorski J."/>
            <person name="Wirth R."/>
            <person name="Goker M."/>
            <person name="Woyke T."/>
            <person name="Detter J.C."/>
            <person name="Bristow J."/>
            <person name="Eisen J.A."/>
            <person name="Markowitz V."/>
            <person name="Hugenholtz P."/>
            <person name="Kyrpides N.C."/>
            <person name="Klenk H.P."/>
            <person name="Land M."/>
        </authorList>
    </citation>
    <scope>NUCLEOTIDE SEQUENCE [LARGE SCALE GENOMIC DNA]</scope>
    <source>
        <strain evidence="3">DSM 14977 / NBRC 100410 / VKM B-2274 / 506</strain>
    </source>
</reference>
<proteinExistence type="predicted"/>
<dbReference type="AlphaFoldDB" id="E4U519"/>
<keyword evidence="3" id="KW-1185">Reference proteome</keyword>
<dbReference type="STRING" id="670487.Ocepr_1917"/>
<evidence type="ECO:0000256" key="1">
    <source>
        <dbReference type="SAM" id="SignalP"/>
    </source>
</evidence>
<gene>
    <name evidence="2" type="ordered locus">Ocepr_1917</name>
</gene>
<dbReference type="SUPFAM" id="SSF49464">
    <property type="entry name" value="Carboxypeptidase regulatory domain-like"/>
    <property type="match status" value="1"/>
</dbReference>
<dbReference type="InterPro" id="IPR008969">
    <property type="entry name" value="CarboxyPept-like_regulatory"/>
</dbReference>
<feature type="chain" id="PRO_5003190237" description="Carboxypeptidase regulatory-like domain-containing protein" evidence="1">
    <location>
        <begin position="28"/>
        <end position="465"/>
    </location>
</feature>
<evidence type="ECO:0000313" key="2">
    <source>
        <dbReference type="EMBL" id="ADR37369.1"/>
    </source>
</evidence>
<organism evidence="2 3">
    <name type="scientific">Oceanithermus profundus (strain DSM 14977 / NBRC 100410 / VKM B-2274 / 506)</name>
    <dbReference type="NCBI Taxonomy" id="670487"/>
    <lineage>
        <taxon>Bacteria</taxon>
        <taxon>Thermotogati</taxon>
        <taxon>Deinococcota</taxon>
        <taxon>Deinococci</taxon>
        <taxon>Thermales</taxon>
        <taxon>Thermaceae</taxon>
        <taxon>Oceanithermus</taxon>
    </lineage>
</organism>
<evidence type="ECO:0000313" key="3">
    <source>
        <dbReference type="Proteomes" id="UP000008722"/>
    </source>
</evidence>
<dbReference type="EMBL" id="CP002361">
    <property type="protein sequence ID" value="ADR37369.1"/>
    <property type="molecule type" value="Genomic_DNA"/>
</dbReference>
<protein>
    <recommendedName>
        <fullName evidence="4">Carboxypeptidase regulatory-like domain-containing protein</fullName>
    </recommendedName>
</protein>
<dbReference type="KEGG" id="opr:Ocepr_1917"/>
<name>E4U519_OCEP5</name>
<evidence type="ECO:0008006" key="4">
    <source>
        <dbReference type="Google" id="ProtNLM"/>
    </source>
</evidence>
<feature type="signal peptide" evidence="1">
    <location>
        <begin position="1"/>
        <end position="27"/>
    </location>
</feature>